<dbReference type="CDD" id="cd16913">
    <property type="entry name" value="YkuD_like"/>
    <property type="match status" value="1"/>
</dbReference>
<evidence type="ECO:0000256" key="1">
    <source>
        <dbReference type="ARBA" id="ARBA00004752"/>
    </source>
</evidence>
<dbReference type="Pfam" id="PF03734">
    <property type="entry name" value="YkuD"/>
    <property type="match status" value="1"/>
</dbReference>
<dbReference type="AlphaFoldDB" id="A0AA96GTR4"/>
<evidence type="ECO:0000256" key="7">
    <source>
        <dbReference type="PROSITE-ProRule" id="PRU01373"/>
    </source>
</evidence>
<dbReference type="KEGG" id="nneo:PQG83_09220"/>
<proteinExistence type="inferred from homology"/>
<dbReference type="InterPro" id="IPR005490">
    <property type="entry name" value="LD_TPept_cat_dom"/>
</dbReference>
<sequence length="403" mass="46328">MITPPTRFQSAWRRRWMITLMLVLLPALTFAWWGHTDYPDTFPSLVEDLDRQAWVNGAETLFPDRYQQFHTQVLELRSQWRTEANHWWTTGDAEQFNQTYQQLVEEGSLLIEASRQKITALRLEAEELLQPEQAQLTRLRALSHDFDLEDDMLALSQAEGLLRESVLRLEQGQYMQARSAGEQAIEHLRRVEAHVVTQMNRYTNEAQIARWEEWVTQTIQRSVGTAVIVLKAPRRLLVYQHGRVVAEYPARVGFSGLADKLYEGDGATPEGQFRVMHKKEGPGTIYYKALLLDYPTITHQQRFDEAKANGLVPQNRSIGSLIEIHGEDPNNEETTNGCIALENSAMGDVFERVKVGTPVTIVGALNQDNDVVTSLHQLEVHIQERYVRWHKPRTRAASFARTE</sequence>
<dbReference type="Gene3D" id="2.40.440.10">
    <property type="entry name" value="L,D-transpeptidase catalytic domain-like"/>
    <property type="match status" value="1"/>
</dbReference>
<evidence type="ECO:0000256" key="4">
    <source>
        <dbReference type="ARBA" id="ARBA00022960"/>
    </source>
</evidence>
<keyword evidence="4 7" id="KW-0133">Cell shape</keyword>
<name>A0AA96GTR4_9BACT</name>
<gene>
    <name evidence="9" type="ORF">PQG83_09220</name>
</gene>
<dbReference type="RefSeq" id="WP_312748719.1">
    <property type="nucleotide sequence ID" value="NZ_CP116968.1"/>
</dbReference>
<organism evidence="9 10">
    <name type="scientific">Candidatus Nitrospira neomarina</name>
    <dbReference type="NCBI Taxonomy" id="3020899"/>
    <lineage>
        <taxon>Bacteria</taxon>
        <taxon>Pseudomonadati</taxon>
        <taxon>Nitrospirota</taxon>
        <taxon>Nitrospiria</taxon>
        <taxon>Nitrospirales</taxon>
        <taxon>Nitrospiraceae</taxon>
        <taxon>Nitrospira</taxon>
    </lineage>
</organism>
<dbReference type="GO" id="GO:0004180">
    <property type="term" value="F:carboxypeptidase activity"/>
    <property type="evidence" value="ECO:0007669"/>
    <property type="project" value="UniProtKB-ARBA"/>
</dbReference>
<dbReference type="GO" id="GO:0071555">
    <property type="term" value="P:cell wall organization"/>
    <property type="evidence" value="ECO:0007669"/>
    <property type="project" value="UniProtKB-UniRule"/>
</dbReference>
<comment type="pathway">
    <text evidence="1 7">Cell wall biogenesis; peptidoglycan biosynthesis.</text>
</comment>
<evidence type="ECO:0000313" key="10">
    <source>
        <dbReference type="Proteomes" id="UP001302494"/>
    </source>
</evidence>
<feature type="active site" description="Nucleophile" evidence="7">
    <location>
        <position position="338"/>
    </location>
</feature>
<dbReference type="SUPFAM" id="SSF141523">
    <property type="entry name" value="L,D-transpeptidase catalytic domain-like"/>
    <property type="match status" value="1"/>
</dbReference>
<feature type="domain" description="L,D-TPase catalytic" evidence="8">
    <location>
        <begin position="225"/>
        <end position="362"/>
    </location>
</feature>
<comment type="similarity">
    <text evidence="2">Belongs to the YkuD family.</text>
</comment>
<evidence type="ECO:0000259" key="8">
    <source>
        <dbReference type="PROSITE" id="PS52029"/>
    </source>
</evidence>
<keyword evidence="6 7" id="KW-0961">Cell wall biogenesis/degradation</keyword>
<keyword evidence="3" id="KW-0808">Transferase</keyword>
<dbReference type="PROSITE" id="PS52029">
    <property type="entry name" value="LD_TPASE"/>
    <property type="match status" value="1"/>
</dbReference>
<protein>
    <submittedName>
        <fullName evidence="9">L,D-transpeptidase</fullName>
    </submittedName>
</protein>
<feature type="active site" description="Proton donor/acceptor" evidence="7">
    <location>
        <position position="325"/>
    </location>
</feature>
<dbReference type="Proteomes" id="UP001302494">
    <property type="component" value="Chromosome"/>
</dbReference>
<evidence type="ECO:0000256" key="2">
    <source>
        <dbReference type="ARBA" id="ARBA00005992"/>
    </source>
</evidence>
<evidence type="ECO:0000256" key="6">
    <source>
        <dbReference type="ARBA" id="ARBA00023316"/>
    </source>
</evidence>
<evidence type="ECO:0000256" key="5">
    <source>
        <dbReference type="ARBA" id="ARBA00022984"/>
    </source>
</evidence>
<keyword evidence="10" id="KW-1185">Reference proteome</keyword>
<evidence type="ECO:0000256" key="3">
    <source>
        <dbReference type="ARBA" id="ARBA00022679"/>
    </source>
</evidence>
<dbReference type="PANTHER" id="PTHR36699">
    <property type="entry name" value="LD-TRANSPEPTIDASE"/>
    <property type="match status" value="1"/>
</dbReference>
<dbReference type="GO" id="GO:0008360">
    <property type="term" value="P:regulation of cell shape"/>
    <property type="evidence" value="ECO:0007669"/>
    <property type="project" value="UniProtKB-UniRule"/>
</dbReference>
<evidence type="ECO:0000313" key="9">
    <source>
        <dbReference type="EMBL" id="WNM63919.1"/>
    </source>
</evidence>
<dbReference type="GO" id="GO:0009252">
    <property type="term" value="P:peptidoglycan biosynthetic process"/>
    <property type="evidence" value="ECO:0007669"/>
    <property type="project" value="UniProtKB-KW"/>
</dbReference>
<dbReference type="EMBL" id="CP116968">
    <property type="protein sequence ID" value="WNM63919.1"/>
    <property type="molecule type" value="Genomic_DNA"/>
</dbReference>
<dbReference type="PANTHER" id="PTHR36699:SF1">
    <property type="entry name" value="L,D-TRANSPEPTIDASE YAFK-RELATED"/>
    <property type="match status" value="1"/>
</dbReference>
<dbReference type="GO" id="GO:0016740">
    <property type="term" value="F:transferase activity"/>
    <property type="evidence" value="ECO:0007669"/>
    <property type="project" value="UniProtKB-KW"/>
</dbReference>
<reference evidence="9 10" key="1">
    <citation type="submission" date="2023-01" db="EMBL/GenBank/DDBJ databases">
        <title>Cultivation and genomic characterization of new, ubiquitous marine nitrite-oxidizing bacteria from the Nitrospirales.</title>
        <authorList>
            <person name="Mueller A.J."/>
            <person name="Daebeler A."/>
            <person name="Herbold C.W."/>
            <person name="Kirkegaard R.H."/>
            <person name="Daims H."/>
        </authorList>
    </citation>
    <scope>NUCLEOTIDE SEQUENCE [LARGE SCALE GENOMIC DNA]</scope>
    <source>
        <strain evidence="9 10">DK</strain>
    </source>
</reference>
<accession>A0AA96GTR4</accession>
<keyword evidence="5 7" id="KW-0573">Peptidoglycan synthesis</keyword>
<dbReference type="InterPro" id="IPR038063">
    <property type="entry name" value="Transpep_catalytic_dom"/>
</dbReference>